<proteinExistence type="predicted"/>
<dbReference type="Gene3D" id="3.40.50.300">
    <property type="entry name" value="P-loop containing nucleotide triphosphate hydrolases"/>
    <property type="match status" value="1"/>
</dbReference>
<dbReference type="AlphaFoldDB" id="A0A0M3JE88"/>
<reference evidence="1" key="1">
    <citation type="submission" date="2017-02" db="UniProtKB">
        <authorList>
            <consortium name="WormBaseParasite"/>
        </authorList>
    </citation>
    <scope>IDENTIFICATION</scope>
</reference>
<protein>
    <submittedName>
        <fullName evidence="1">AT21416p (inferred by orthology to a D. melanogaster protein)</fullName>
    </submittedName>
</protein>
<dbReference type="WBParaSite" id="ASIM_0000593101-mRNA-1">
    <property type="protein sequence ID" value="ASIM_0000593101-mRNA-1"/>
    <property type="gene ID" value="ASIM_0000593101"/>
</dbReference>
<organism evidence="1">
    <name type="scientific">Anisakis simplex</name>
    <name type="common">Herring worm</name>
    <dbReference type="NCBI Taxonomy" id="6269"/>
    <lineage>
        <taxon>Eukaryota</taxon>
        <taxon>Metazoa</taxon>
        <taxon>Ecdysozoa</taxon>
        <taxon>Nematoda</taxon>
        <taxon>Chromadorea</taxon>
        <taxon>Rhabditida</taxon>
        <taxon>Spirurina</taxon>
        <taxon>Ascaridomorpha</taxon>
        <taxon>Ascaridoidea</taxon>
        <taxon>Anisakidae</taxon>
        <taxon>Anisakis</taxon>
        <taxon>Anisakis simplex complex</taxon>
    </lineage>
</organism>
<dbReference type="InterPro" id="IPR027417">
    <property type="entry name" value="P-loop_NTPase"/>
</dbReference>
<accession>A0A0M3JE88</accession>
<dbReference type="SUPFAM" id="SSF52540">
    <property type="entry name" value="P-loop containing nucleoside triphosphate hydrolases"/>
    <property type="match status" value="1"/>
</dbReference>
<name>A0A0M3JE88_ANISI</name>
<evidence type="ECO:0000313" key="1">
    <source>
        <dbReference type="WBParaSite" id="ASIM_0000593101-mRNA-1"/>
    </source>
</evidence>
<sequence>LKIAYDEKVLPSELRHLYAQFDTPPIRDPELFGKPTIMMLGQYSVGKTSMISYLLGGTYPGADIGPEPTTDIFAHISYNEFPITVPGTTLVADKEYQFQVSPSIF</sequence>